<dbReference type="RefSeq" id="WP_377112419.1">
    <property type="nucleotide sequence ID" value="NZ_JBHTHZ010000002.1"/>
</dbReference>
<evidence type="ECO:0000313" key="3">
    <source>
        <dbReference type="Proteomes" id="UP001597010"/>
    </source>
</evidence>
<gene>
    <name evidence="2" type="ORF">ACFQZX_05730</name>
</gene>
<evidence type="ECO:0000313" key="2">
    <source>
        <dbReference type="EMBL" id="MFD0793108.1"/>
    </source>
</evidence>
<name>A0ABW3AQR2_9SPHI</name>
<organism evidence="2 3">
    <name type="scientific">Mucilaginibacter litoreus</name>
    <dbReference type="NCBI Taxonomy" id="1048221"/>
    <lineage>
        <taxon>Bacteria</taxon>
        <taxon>Pseudomonadati</taxon>
        <taxon>Bacteroidota</taxon>
        <taxon>Sphingobacteriia</taxon>
        <taxon>Sphingobacteriales</taxon>
        <taxon>Sphingobacteriaceae</taxon>
        <taxon>Mucilaginibacter</taxon>
    </lineage>
</organism>
<dbReference type="EMBL" id="JBHTHZ010000002">
    <property type="protein sequence ID" value="MFD0793108.1"/>
    <property type="molecule type" value="Genomic_DNA"/>
</dbReference>
<dbReference type="Proteomes" id="UP001597010">
    <property type="component" value="Unassembled WGS sequence"/>
</dbReference>
<keyword evidence="1" id="KW-0812">Transmembrane</keyword>
<keyword evidence="3" id="KW-1185">Reference proteome</keyword>
<protein>
    <submittedName>
        <fullName evidence="2">Uncharacterized protein</fullName>
    </submittedName>
</protein>
<feature type="transmembrane region" description="Helical" evidence="1">
    <location>
        <begin position="14"/>
        <end position="34"/>
    </location>
</feature>
<keyword evidence="1" id="KW-0472">Membrane</keyword>
<comment type="caution">
    <text evidence="2">The sequence shown here is derived from an EMBL/GenBank/DDBJ whole genome shotgun (WGS) entry which is preliminary data.</text>
</comment>
<accession>A0ABW3AQR2</accession>
<proteinExistence type="predicted"/>
<evidence type="ECO:0000256" key="1">
    <source>
        <dbReference type="SAM" id="Phobius"/>
    </source>
</evidence>
<sequence length="60" mass="6913">MNQWLLDFAFRISVQWWVLLMAGIVAIMIAFATISYQSVRAALANPVKFAKRIKTNNRID</sequence>
<reference evidence="3" key="1">
    <citation type="journal article" date="2019" name="Int. J. Syst. Evol. Microbiol.">
        <title>The Global Catalogue of Microorganisms (GCM) 10K type strain sequencing project: providing services to taxonomists for standard genome sequencing and annotation.</title>
        <authorList>
            <consortium name="The Broad Institute Genomics Platform"/>
            <consortium name="The Broad Institute Genome Sequencing Center for Infectious Disease"/>
            <person name="Wu L."/>
            <person name="Ma J."/>
        </authorList>
    </citation>
    <scope>NUCLEOTIDE SEQUENCE [LARGE SCALE GENOMIC DNA]</scope>
    <source>
        <strain evidence="3">CCUG 61484</strain>
    </source>
</reference>
<keyword evidence="1" id="KW-1133">Transmembrane helix</keyword>